<dbReference type="RefSeq" id="WP_012816359.1">
    <property type="nucleotide sequence ID" value="NC_013315.1"/>
</dbReference>
<dbReference type="SUPFAM" id="SSF141523">
    <property type="entry name" value="L,D-transpeptidase catalytic domain-like"/>
    <property type="match status" value="1"/>
</dbReference>
<sequence>MRGWICVKLTKLNIKKYRAPIYKYALANVNLRSAKSTNSSIITVIPQGAKMEVLDEEDDWIKVMYNSQEGYVYKDLVSVSEYAWSNLNLREDKSITSNIITVIPEKSRVEVLQVDGDWSKIVYDDKIGYVFNYFLSTDGNKPNELDYKYFYTDMIKFVNENNIKSTSDYLIVTDLRNKYTYIFKKDNGGWGQLYKWQCTIGKPETPTITGIFYISGRKPSFGTDEYSVKYATRIKGGYYYHSVLYDSTGSYIIDGRLGEALSHGCIRLSTENAKWIYDNIPDTTTVIIH</sequence>
<dbReference type="InterPro" id="IPR052354">
    <property type="entry name" value="Cell_Wall_Dynamics_Protein"/>
</dbReference>
<dbReference type="Pfam" id="PF03734">
    <property type="entry name" value="YkuD"/>
    <property type="match status" value="1"/>
</dbReference>
<reference evidence="9 10" key="1">
    <citation type="journal article" date="2009" name="Genome Biol.">
        <title>Comparative genome and phenotypic analysis of Clostridium difficile 027 strains provides insight into the evolution of a hypervirulent bacterium.</title>
        <authorList>
            <person name="Stabler R.A."/>
            <person name="He M."/>
            <person name="Dawson L."/>
            <person name="Martin M."/>
            <person name="Valiente E."/>
            <person name="Corton C."/>
            <person name="Lawley T.D."/>
            <person name="Sebaihia M."/>
            <person name="Quail M.A."/>
            <person name="Rose G."/>
            <person name="Gerding D.N."/>
            <person name="Gibert M."/>
            <person name="Popoff M.R."/>
            <person name="Parkhill J."/>
            <person name="Dougan G."/>
            <person name="Wren B.W."/>
        </authorList>
    </citation>
    <scope>NUCLEOTIDE SEQUENCE [LARGE SCALE GENOMIC DNA]</scope>
    <source>
        <strain evidence="9 10">CD196</strain>
    </source>
</reference>
<evidence type="ECO:0000256" key="1">
    <source>
        <dbReference type="ARBA" id="ARBA00004752"/>
    </source>
</evidence>
<dbReference type="Gene3D" id="2.30.30.40">
    <property type="entry name" value="SH3 Domains"/>
    <property type="match status" value="2"/>
</dbReference>
<dbReference type="HOGENOM" id="CLU_993146_0_0_9"/>
<dbReference type="KEGG" id="cdc:CD196_2796"/>
<dbReference type="Gene3D" id="2.40.440.10">
    <property type="entry name" value="L,D-transpeptidase catalytic domain-like"/>
    <property type="match status" value="1"/>
</dbReference>
<dbReference type="InterPro" id="IPR038063">
    <property type="entry name" value="Transpep_catalytic_dom"/>
</dbReference>
<accession>A0A0H3N6T3</accession>
<keyword evidence="5 6" id="KW-0961">Cell wall biogenesis/degradation</keyword>
<dbReference type="CDD" id="cd16913">
    <property type="entry name" value="YkuD_like"/>
    <property type="match status" value="1"/>
</dbReference>
<dbReference type="GO" id="GO:0071555">
    <property type="term" value="P:cell wall organization"/>
    <property type="evidence" value="ECO:0007669"/>
    <property type="project" value="UniProtKB-UniRule"/>
</dbReference>
<evidence type="ECO:0000259" key="7">
    <source>
        <dbReference type="PROSITE" id="PS51781"/>
    </source>
</evidence>
<evidence type="ECO:0000313" key="10">
    <source>
        <dbReference type="Proteomes" id="UP000002068"/>
    </source>
</evidence>
<dbReference type="GO" id="GO:0009252">
    <property type="term" value="P:peptidoglycan biosynthetic process"/>
    <property type="evidence" value="ECO:0007669"/>
    <property type="project" value="UniProtKB-UniPathway"/>
</dbReference>
<evidence type="ECO:0000256" key="2">
    <source>
        <dbReference type="ARBA" id="ARBA00022679"/>
    </source>
</evidence>
<gene>
    <name evidence="9" type="ordered locus">CD196_2796</name>
</gene>
<keyword evidence="4 6" id="KW-0573">Peptidoglycan synthesis</keyword>
<dbReference type="Pfam" id="PF08239">
    <property type="entry name" value="SH3_3"/>
    <property type="match status" value="2"/>
</dbReference>
<feature type="domain" description="SH3b" evidence="7">
    <location>
        <begin position="74"/>
        <end position="139"/>
    </location>
</feature>
<proteinExistence type="predicted"/>
<dbReference type="SMR" id="A0A0H3N6T3"/>
<dbReference type="UniPathway" id="UPA00219"/>
<dbReference type="Proteomes" id="UP000002068">
    <property type="component" value="Chromosome"/>
</dbReference>
<name>A0A0H3N6T3_CLODC</name>
<dbReference type="InterPro" id="IPR005490">
    <property type="entry name" value="LD_TPept_cat_dom"/>
</dbReference>
<feature type="active site" description="Proton donor/acceptor" evidence="6">
    <location>
        <position position="241"/>
    </location>
</feature>
<dbReference type="InterPro" id="IPR003646">
    <property type="entry name" value="SH3-like_bac-type"/>
</dbReference>
<dbReference type="GO" id="GO:0008360">
    <property type="term" value="P:regulation of cell shape"/>
    <property type="evidence" value="ECO:0007669"/>
    <property type="project" value="UniProtKB-UniRule"/>
</dbReference>
<dbReference type="EMBL" id="FN538970">
    <property type="protein sequence ID" value="CBA65475.1"/>
    <property type="molecule type" value="Genomic_DNA"/>
</dbReference>
<dbReference type="PROSITE" id="PS52029">
    <property type="entry name" value="LD_TPASE"/>
    <property type="match status" value="1"/>
</dbReference>
<dbReference type="PANTHER" id="PTHR34408">
    <property type="entry name" value="FAMILY PROTEIN, PUTATIVE-RELATED"/>
    <property type="match status" value="1"/>
</dbReference>
<evidence type="ECO:0000313" key="9">
    <source>
        <dbReference type="EMBL" id="CBA65475.1"/>
    </source>
</evidence>
<feature type="domain" description="L,D-TPase catalytic" evidence="8">
    <location>
        <begin position="169"/>
        <end position="289"/>
    </location>
</feature>
<dbReference type="AlphaFoldDB" id="A0A0H3N6T3"/>
<evidence type="ECO:0000256" key="5">
    <source>
        <dbReference type="ARBA" id="ARBA00023316"/>
    </source>
</evidence>
<feature type="active site" description="Nucleophile" evidence="6">
    <location>
        <position position="265"/>
    </location>
</feature>
<evidence type="ECO:0000256" key="6">
    <source>
        <dbReference type="PROSITE-ProRule" id="PRU01373"/>
    </source>
</evidence>
<evidence type="ECO:0000256" key="4">
    <source>
        <dbReference type="ARBA" id="ARBA00022984"/>
    </source>
</evidence>
<comment type="pathway">
    <text evidence="1 6">Cell wall biogenesis; peptidoglycan biosynthesis.</text>
</comment>
<keyword evidence="2" id="KW-0808">Transferase</keyword>
<dbReference type="GO" id="GO:0016740">
    <property type="term" value="F:transferase activity"/>
    <property type="evidence" value="ECO:0007669"/>
    <property type="project" value="UniProtKB-KW"/>
</dbReference>
<keyword evidence="3 6" id="KW-0133">Cell shape</keyword>
<protein>
    <submittedName>
        <fullName evidence="9">Uncharacterized protein</fullName>
    </submittedName>
</protein>
<evidence type="ECO:0000259" key="8">
    <source>
        <dbReference type="PROSITE" id="PS52029"/>
    </source>
</evidence>
<dbReference type="PANTHER" id="PTHR34408:SF1">
    <property type="entry name" value="GLYCOSYL HYDROLASE FAMILY 19 DOMAIN-CONTAINING PROTEIN HI_1415"/>
    <property type="match status" value="1"/>
</dbReference>
<evidence type="ECO:0000256" key="3">
    <source>
        <dbReference type="ARBA" id="ARBA00022960"/>
    </source>
</evidence>
<dbReference type="PROSITE" id="PS51781">
    <property type="entry name" value="SH3B"/>
    <property type="match status" value="1"/>
</dbReference>
<organism evidence="9 10">
    <name type="scientific">Clostridioides difficile (strain CD196)</name>
    <name type="common">Peptoclostridium difficile</name>
    <dbReference type="NCBI Taxonomy" id="645462"/>
    <lineage>
        <taxon>Bacteria</taxon>
        <taxon>Bacillati</taxon>
        <taxon>Bacillota</taxon>
        <taxon>Clostridia</taxon>
        <taxon>Peptostreptococcales</taxon>
        <taxon>Peptostreptococcaceae</taxon>
        <taxon>Clostridioides</taxon>
    </lineage>
</organism>
<dbReference type="SMART" id="SM00287">
    <property type="entry name" value="SH3b"/>
    <property type="match status" value="2"/>
</dbReference>